<evidence type="ECO:0000256" key="3">
    <source>
        <dbReference type="SAM" id="MobiDB-lite"/>
    </source>
</evidence>
<dbReference type="PANTHER" id="PTHR43874:SF106">
    <property type="entry name" value="TWO-COMPONENT RESPONSE REGULATOR ORR4"/>
    <property type="match status" value="1"/>
</dbReference>
<gene>
    <name evidence="5" type="ORF">J5N97_003769</name>
</gene>
<feature type="region of interest" description="Disordered" evidence="3">
    <location>
        <begin position="1"/>
        <end position="35"/>
    </location>
</feature>
<evidence type="ECO:0000256" key="1">
    <source>
        <dbReference type="ARBA" id="ARBA00023012"/>
    </source>
</evidence>
<dbReference type="InterPro" id="IPR001789">
    <property type="entry name" value="Sig_transdc_resp-reg_receiver"/>
</dbReference>
<feature type="domain" description="Response regulatory" evidence="4">
    <location>
        <begin position="39"/>
        <end position="168"/>
    </location>
</feature>
<proteinExistence type="predicted"/>
<dbReference type="AlphaFoldDB" id="A0A9D5HQT9"/>
<name>A0A9D5HQT9_9LILI</name>
<sequence length="181" mass="19846">MSPSSPSKISSNFGNNGGEGGGGGGGGIVDGSDQLEPPHVLAVDDSVIERKLIERLLKSSEYKVTTAENGLRALEYLGLLEDAKENTLTNNDLKVSLVITDYCMPGMTGYELLKKIKESSNFREIPVVVMSSEKNPSRVEKCLEEGALEFMFKPLQLSDVKRLRCHMMKFDEPCNERLCVG</sequence>
<evidence type="ECO:0000313" key="6">
    <source>
        <dbReference type="Proteomes" id="UP001085076"/>
    </source>
</evidence>
<feature type="compositionally biased region" description="Gly residues" evidence="3">
    <location>
        <begin position="15"/>
        <end position="29"/>
    </location>
</feature>
<evidence type="ECO:0000313" key="5">
    <source>
        <dbReference type="EMBL" id="KAJ0985413.1"/>
    </source>
</evidence>
<dbReference type="CDD" id="cd17581">
    <property type="entry name" value="REC_typeA_ARR"/>
    <property type="match status" value="1"/>
</dbReference>
<reference evidence="5" key="1">
    <citation type="submission" date="2021-03" db="EMBL/GenBank/DDBJ databases">
        <authorList>
            <person name="Li Z."/>
            <person name="Yang C."/>
        </authorList>
    </citation>
    <scope>NUCLEOTIDE SEQUENCE</scope>
    <source>
        <strain evidence="5">Dzin_1.0</strain>
        <tissue evidence="5">Leaf</tissue>
    </source>
</reference>
<dbReference type="PROSITE" id="PS50110">
    <property type="entry name" value="RESPONSE_REGULATORY"/>
    <property type="match status" value="1"/>
</dbReference>
<dbReference type="InterPro" id="IPR011006">
    <property type="entry name" value="CheY-like_superfamily"/>
</dbReference>
<keyword evidence="2" id="KW-0597">Phosphoprotein</keyword>
<dbReference type="Proteomes" id="UP001085076">
    <property type="component" value="Miscellaneous, Linkage group lg01"/>
</dbReference>
<dbReference type="Gene3D" id="3.40.50.2300">
    <property type="match status" value="1"/>
</dbReference>
<accession>A0A9D5HQT9</accession>
<comment type="caution">
    <text evidence="5">The sequence shown here is derived from an EMBL/GenBank/DDBJ whole genome shotgun (WGS) entry which is preliminary data.</text>
</comment>
<evidence type="ECO:0000256" key="2">
    <source>
        <dbReference type="PROSITE-ProRule" id="PRU00169"/>
    </source>
</evidence>
<keyword evidence="6" id="KW-1185">Reference proteome</keyword>
<keyword evidence="1" id="KW-0902">Two-component regulatory system</keyword>
<dbReference type="EMBL" id="JAGGNH010000001">
    <property type="protein sequence ID" value="KAJ0985413.1"/>
    <property type="molecule type" value="Genomic_DNA"/>
</dbReference>
<dbReference type="PANTHER" id="PTHR43874">
    <property type="entry name" value="TWO-COMPONENT RESPONSE REGULATOR"/>
    <property type="match status" value="1"/>
</dbReference>
<dbReference type="Pfam" id="PF00072">
    <property type="entry name" value="Response_reg"/>
    <property type="match status" value="1"/>
</dbReference>
<dbReference type="GO" id="GO:0000160">
    <property type="term" value="P:phosphorelay signal transduction system"/>
    <property type="evidence" value="ECO:0007669"/>
    <property type="project" value="UniProtKB-KW"/>
</dbReference>
<dbReference type="OrthoDB" id="60033at2759"/>
<dbReference type="SMART" id="SM00448">
    <property type="entry name" value="REC"/>
    <property type="match status" value="1"/>
</dbReference>
<reference evidence="5" key="2">
    <citation type="journal article" date="2022" name="Hortic Res">
        <title>The genome of Dioscorea zingiberensis sheds light on the biosynthesis, origin and evolution of the medicinally important diosgenin saponins.</title>
        <authorList>
            <person name="Li Y."/>
            <person name="Tan C."/>
            <person name="Li Z."/>
            <person name="Guo J."/>
            <person name="Li S."/>
            <person name="Chen X."/>
            <person name="Wang C."/>
            <person name="Dai X."/>
            <person name="Yang H."/>
            <person name="Song W."/>
            <person name="Hou L."/>
            <person name="Xu J."/>
            <person name="Tong Z."/>
            <person name="Xu A."/>
            <person name="Yuan X."/>
            <person name="Wang W."/>
            <person name="Yang Q."/>
            <person name="Chen L."/>
            <person name="Sun Z."/>
            <person name="Wang K."/>
            <person name="Pan B."/>
            <person name="Chen J."/>
            <person name="Bao Y."/>
            <person name="Liu F."/>
            <person name="Qi X."/>
            <person name="Gang D.R."/>
            <person name="Wen J."/>
            <person name="Li J."/>
        </authorList>
    </citation>
    <scope>NUCLEOTIDE SEQUENCE</scope>
    <source>
        <tissue evidence="5">Leaf</tissue>
    </source>
</reference>
<dbReference type="GO" id="GO:0009736">
    <property type="term" value="P:cytokinin-activated signaling pathway"/>
    <property type="evidence" value="ECO:0007669"/>
    <property type="project" value="InterPro"/>
</dbReference>
<feature type="compositionally biased region" description="Low complexity" evidence="3">
    <location>
        <begin position="1"/>
        <end position="11"/>
    </location>
</feature>
<organism evidence="5 6">
    <name type="scientific">Dioscorea zingiberensis</name>
    <dbReference type="NCBI Taxonomy" id="325984"/>
    <lineage>
        <taxon>Eukaryota</taxon>
        <taxon>Viridiplantae</taxon>
        <taxon>Streptophyta</taxon>
        <taxon>Embryophyta</taxon>
        <taxon>Tracheophyta</taxon>
        <taxon>Spermatophyta</taxon>
        <taxon>Magnoliopsida</taxon>
        <taxon>Liliopsida</taxon>
        <taxon>Dioscoreales</taxon>
        <taxon>Dioscoreaceae</taxon>
        <taxon>Dioscorea</taxon>
    </lineage>
</organism>
<protein>
    <recommendedName>
        <fullName evidence="4">Response regulatory domain-containing protein</fullName>
    </recommendedName>
</protein>
<dbReference type="SUPFAM" id="SSF52172">
    <property type="entry name" value="CheY-like"/>
    <property type="match status" value="1"/>
</dbReference>
<dbReference type="InterPro" id="IPR045279">
    <property type="entry name" value="ARR-like"/>
</dbReference>
<evidence type="ECO:0000259" key="4">
    <source>
        <dbReference type="PROSITE" id="PS50110"/>
    </source>
</evidence>
<feature type="modified residue" description="4-aspartylphosphate" evidence="2">
    <location>
        <position position="101"/>
    </location>
</feature>